<dbReference type="InterPro" id="IPR015417">
    <property type="entry name" value="Gly_reductase_pB_sua/b"/>
</dbReference>
<dbReference type="RefSeq" id="WP_132381252.1">
    <property type="nucleotide sequence ID" value="NZ_SLZZ01000011.1"/>
</dbReference>
<reference evidence="1 2" key="1">
    <citation type="submission" date="2019-03" db="EMBL/GenBank/DDBJ databases">
        <title>Genomic Encyclopedia of Type Strains, Phase IV (KMG-IV): sequencing the most valuable type-strain genomes for metagenomic binning, comparative biology and taxonomic classification.</title>
        <authorList>
            <person name="Goeker M."/>
        </authorList>
    </citation>
    <scope>NUCLEOTIDE SEQUENCE [LARGE SCALE GENOMIC DNA]</scope>
    <source>
        <strain evidence="1 2">DSM 29489</strain>
    </source>
</reference>
<keyword evidence="2" id="KW-1185">Reference proteome</keyword>
<dbReference type="EMBL" id="SLZZ01000011">
    <property type="protein sequence ID" value="TCS78570.1"/>
    <property type="molecule type" value="Genomic_DNA"/>
</dbReference>
<organism evidence="1 2">
    <name type="scientific">Muricomes intestini</name>
    <dbReference type="NCBI Taxonomy" id="1796634"/>
    <lineage>
        <taxon>Bacteria</taxon>
        <taxon>Bacillati</taxon>
        <taxon>Bacillota</taxon>
        <taxon>Clostridia</taxon>
        <taxon>Lachnospirales</taxon>
        <taxon>Lachnospiraceae</taxon>
        <taxon>Muricomes</taxon>
    </lineage>
</organism>
<dbReference type="Pfam" id="PF09338">
    <property type="entry name" value="Gly_reductase"/>
    <property type="match status" value="2"/>
</dbReference>
<protein>
    <submittedName>
        <fullName evidence="1">Glycine/sarcosine/betaine reductase component B subunit</fullName>
    </submittedName>
</protein>
<dbReference type="AlphaFoldDB" id="A0A4R3K6U9"/>
<comment type="caution">
    <text evidence="1">The sequence shown here is derived from an EMBL/GenBank/DDBJ whole genome shotgun (WGS) entry which is preliminary data.</text>
</comment>
<dbReference type="Proteomes" id="UP000295726">
    <property type="component" value="Unassembled WGS sequence"/>
</dbReference>
<gene>
    <name evidence="1" type="ORF">EDD59_11196</name>
</gene>
<accession>A0A4R3K6U9</accession>
<dbReference type="GO" id="GO:0050485">
    <property type="term" value="F:oxidoreductase activity, acting on X-H and Y-H to form an X-Y bond, with a disulfide as acceptor"/>
    <property type="evidence" value="ECO:0007669"/>
    <property type="project" value="InterPro"/>
</dbReference>
<sequence>MGLGPSIKMTTLHHFRCPVTAVLSREENLEFPGIIVDGVSEVCDDKIYTAKRVADIAEAMRADAAIVAIDGWGNHHVDFINVIEQLGLRGIPSVGLSYVGLQGRLVCSNSYVDCVVDFNKSESGYESCVVGQNNLTDMDAVKAVALLKNKLKKAGKAVTSEDFGENRTLRRLTRKAFQINEVRFGERTAISRGGILTIRKGIEKSIAAAEPRIQDIKVNIVQPGEHDFFVNSNLDYAPIACKVRGELGEGVTYLLSGVTVMLTGVEENSGFQPSNIGSSEGILKEHVVLDEAGTPGSTDILLHVDILFQEGEGRTAEGIMAGHRSADLIVQEIRKEMQSLDNLPYIREEYRDVAKPGKRKVILVKIVSGLGNMYDTAMFPYEPGGFLGAHNMMTSGNIPYVITPNQCRDGAIHSLL</sequence>
<proteinExistence type="predicted"/>
<evidence type="ECO:0000313" key="2">
    <source>
        <dbReference type="Proteomes" id="UP000295726"/>
    </source>
</evidence>
<evidence type="ECO:0000313" key="1">
    <source>
        <dbReference type="EMBL" id="TCS78570.1"/>
    </source>
</evidence>
<dbReference type="OrthoDB" id="5808629at2"/>
<name>A0A4R3K6U9_9FIRM</name>